<dbReference type="OrthoDB" id="5596743at2759"/>
<dbReference type="HOGENOM" id="CLU_1061705_0_0_1"/>
<dbReference type="EMBL" id="AYSA01000070">
    <property type="protein sequence ID" value="ESZ97759.1"/>
    <property type="molecule type" value="Genomic_DNA"/>
</dbReference>
<dbReference type="Proteomes" id="UP000019487">
    <property type="component" value="Unassembled WGS sequence"/>
</dbReference>
<reference evidence="2 3" key="1">
    <citation type="journal article" date="2014" name="Genome Announc.">
        <title>Draft genome sequence of Sclerotinia borealis, a psychrophilic plant pathogenic fungus.</title>
        <authorList>
            <person name="Mardanov A.V."/>
            <person name="Beletsky A.V."/>
            <person name="Kadnikov V.V."/>
            <person name="Ignatov A.N."/>
            <person name="Ravin N.V."/>
        </authorList>
    </citation>
    <scope>NUCLEOTIDE SEQUENCE [LARGE SCALE GENOMIC DNA]</scope>
    <source>
        <strain evidence="3">F-4157</strain>
    </source>
</reference>
<proteinExistence type="predicted"/>
<name>W9CT44_SCLBF</name>
<keyword evidence="1" id="KW-0732">Signal</keyword>
<dbReference type="AlphaFoldDB" id="W9CT44"/>
<protein>
    <submittedName>
        <fullName evidence="2">Uncharacterized protein</fullName>
    </submittedName>
</protein>
<evidence type="ECO:0000313" key="3">
    <source>
        <dbReference type="Proteomes" id="UP000019487"/>
    </source>
</evidence>
<feature type="chain" id="PRO_5004922226" evidence="1">
    <location>
        <begin position="19"/>
        <end position="255"/>
    </location>
</feature>
<organism evidence="2 3">
    <name type="scientific">Sclerotinia borealis (strain F-4128)</name>
    <dbReference type="NCBI Taxonomy" id="1432307"/>
    <lineage>
        <taxon>Eukaryota</taxon>
        <taxon>Fungi</taxon>
        <taxon>Dikarya</taxon>
        <taxon>Ascomycota</taxon>
        <taxon>Pezizomycotina</taxon>
        <taxon>Leotiomycetes</taxon>
        <taxon>Helotiales</taxon>
        <taxon>Sclerotiniaceae</taxon>
        <taxon>Sclerotinia</taxon>
    </lineage>
</organism>
<dbReference type="STRING" id="1432307.W9CT44"/>
<keyword evidence="3" id="KW-1185">Reference proteome</keyword>
<gene>
    <name evidence="2" type="ORF">SBOR_1841</name>
</gene>
<feature type="signal peptide" evidence="1">
    <location>
        <begin position="1"/>
        <end position="18"/>
    </location>
</feature>
<accession>W9CT44</accession>
<evidence type="ECO:0000313" key="2">
    <source>
        <dbReference type="EMBL" id="ESZ97759.1"/>
    </source>
</evidence>
<sequence>MRTASLLILLASARSILGYCDDSCASAITAIGEIDVGLQSRSRDCAQFLATTVTPNASIALITTSANMEDYLHVPSPKSTAPGLIPTYASACAASADYASACACAAVTPTTVVAPTPTTYLYDELPLCNNPATCAQGYAKSSCGGGAGICVPGGGEDGSGFCIATGNCGLRCARNSDCLTGICLTDVCCGSSCSNPSVQFVTTWAPPRAKLAKKGFSSLSDIISKIKKVKTKLLGATHNTILGPYLPENPQPLML</sequence>
<comment type="caution">
    <text evidence="2">The sequence shown here is derived from an EMBL/GenBank/DDBJ whole genome shotgun (WGS) entry which is preliminary data.</text>
</comment>
<evidence type="ECO:0000256" key="1">
    <source>
        <dbReference type="SAM" id="SignalP"/>
    </source>
</evidence>